<dbReference type="GeneID" id="124295031"/>
<organism evidence="1 2">
    <name type="scientific">Neodiprion lecontei</name>
    <name type="common">Redheaded pine sawfly</name>
    <dbReference type="NCBI Taxonomy" id="441921"/>
    <lineage>
        <taxon>Eukaryota</taxon>
        <taxon>Metazoa</taxon>
        <taxon>Ecdysozoa</taxon>
        <taxon>Arthropoda</taxon>
        <taxon>Hexapoda</taxon>
        <taxon>Insecta</taxon>
        <taxon>Pterygota</taxon>
        <taxon>Neoptera</taxon>
        <taxon>Endopterygota</taxon>
        <taxon>Hymenoptera</taxon>
        <taxon>Tenthredinoidea</taxon>
        <taxon>Diprionidae</taxon>
        <taxon>Diprioninae</taxon>
        <taxon>Neodiprion</taxon>
    </lineage>
</organism>
<accession>A0ABM3GFK9</accession>
<keyword evidence="1" id="KW-1185">Reference proteome</keyword>
<protein>
    <submittedName>
        <fullName evidence="2">Uncharacterized protein LOC124295031</fullName>
    </submittedName>
</protein>
<evidence type="ECO:0000313" key="2">
    <source>
        <dbReference type="RefSeq" id="XP_046599035.1"/>
    </source>
</evidence>
<gene>
    <name evidence="2" type="primary">LOC124295031</name>
</gene>
<name>A0ABM3GFK9_NEOLC</name>
<sequence length="167" mass="18873">MGKKPNDQDQQIAIDGNFGSTLYLTGLSESWEPPHVCYAKREHVCDMADGGEEGRSCRSHGVRKSAPVVGDGVERVSVYMPNFQIFSFRLVLTAAAATSDPLRGRKDMINNDEYMRNVVNRKRRINGEPRIFEDRHGEISDVYFDVCIPESLAERRRKLGQARSPLD</sequence>
<reference evidence="2" key="1">
    <citation type="submission" date="2025-08" db="UniProtKB">
        <authorList>
            <consortium name="RefSeq"/>
        </authorList>
    </citation>
    <scope>IDENTIFICATION</scope>
    <source>
        <tissue evidence="2">Thorax and Abdomen</tissue>
    </source>
</reference>
<dbReference type="Proteomes" id="UP000829291">
    <property type="component" value="Chromosome 6"/>
</dbReference>
<evidence type="ECO:0000313" key="1">
    <source>
        <dbReference type="Proteomes" id="UP000829291"/>
    </source>
</evidence>
<proteinExistence type="predicted"/>
<dbReference type="RefSeq" id="XP_046599035.1">
    <property type="nucleotide sequence ID" value="XM_046743079.1"/>
</dbReference>